<organism evidence="7 8">
    <name type="scientific">Shewanella zhuhaiensis</name>
    <dbReference type="NCBI Taxonomy" id="2919576"/>
    <lineage>
        <taxon>Bacteria</taxon>
        <taxon>Pseudomonadati</taxon>
        <taxon>Pseudomonadota</taxon>
        <taxon>Gammaproteobacteria</taxon>
        <taxon>Alteromonadales</taxon>
        <taxon>Shewanellaceae</taxon>
        <taxon>Shewanella</taxon>
    </lineage>
</organism>
<dbReference type="Pfam" id="PF00501">
    <property type="entry name" value="AMP-binding"/>
    <property type="match status" value="1"/>
</dbReference>
<keyword evidence="4" id="KW-0067">ATP-binding</keyword>
<evidence type="ECO:0000256" key="1">
    <source>
        <dbReference type="ARBA" id="ARBA00022428"/>
    </source>
</evidence>
<dbReference type="Proteomes" id="UP001297581">
    <property type="component" value="Unassembled WGS sequence"/>
</dbReference>
<keyword evidence="8" id="KW-1185">Reference proteome</keyword>
<keyword evidence="1" id="KW-0474">Menaquinone biosynthesis</keyword>
<dbReference type="RefSeq" id="WP_240591450.1">
    <property type="nucleotide sequence ID" value="NZ_JAKUDL010000004.1"/>
</dbReference>
<dbReference type="InterPro" id="IPR000873">
    <property type="entry name" value="AMP-dep_synth/lig_dom"/>
</dbReference>
<dbReference type="GO" id="GO:0008756">
    <property type="term" value="F:o-succinylbenzoate-CoA ligase activity"/>
    <property type="evidence" value="ECO:0007669"/>
    <property type="project" value="UniProtKB-EC"/>
</dbReference>
<accession>A0AAJ1EYL6</accession>
<dbReference type="Pfam" id="PF13193">
    <property type="entry name" value="AMP-binding_C"/>
    <property type="match status" value="1"/>
</dbReference>
<sequence>MTASTALSPLQQAADRWPDACALRWGDTRLSYRELALKARHIGAALKQAGIKRLGVIGRNSPEQVLLYWGCVEAGSLFCPLSWRFPKAQLEKLAGRLELDAIYYGDPQIPRLGAIDEFSVTACPNTHTETDTPEPGLIDWQAPVNLVLTSGSSGEPKAALHSLANYMASATGSASLIPLKPGDSWLLSLPLFHIGGLAILHRCVLEGACVAIPTERTLSDSLAQLKPTHVSLVAAQLSELLGQAPERLSSVKALLLGGGAMPVSLLESVKALGIAAFSSYGMTEMSSQITTGPANSEGASGTLLPGRQLRIEDGEIQVRGDTLFLGYLTPNSIERPLTIDGWFATRDKGHLDADGRLFVAGRLDNMFVCGGENLQPEEVEAALCRHPAIAEALVFALADARFGNLPHAMLRLRQDSGTMPSQAELDAFLASHIARFKRPRRYFAWPENAWHETGSSGLKPNRKALIQALLAREGLKG</sequence>
<dbReference type="AlphaFoldDB" id="A0AAJ1EYL6"/>
<evidence type="ECO:0000313" key="8">
    <source>
        <dbReference type="Proteomes" id="UP001297581"/>
    </source>
</evidence>
<dbReference type="InterPro" id="IPR045851">
    <property type="entry name" value="AMP-bd_C_sf"/>
</dbReference>
<evidence type="ECO:0000259" key="5">
    <source>
        <dbReference type="Pfam" id="PF00501"/>
    </source>
</evidence>
<dbReference type="GO" id="GO:0006631">
    <property type="term" value="P:fatty acid metabolic process"/>
    <property type="evidence" value="ECO:0007669"/>
    <property type="project" value="TreeGrafter"/>
</dbReference>
<dbReference type="InterPro" id="IPR020845">
    <property type="entry name" value="AMP-binding_CS"/>
</dbReference>
<dbReference type="Gene3D" id="3.30.300.30">
    <property type="match status" value="1"/>
</dbReference>
<dbReference type="GO" id="GO:0005524">
    <property type="term" value="F:ATP binding"/>
    <property type="evidence" value="ECO:0007669"/>
    <property type="project" value="UniProtKB-KW"/>
</dbReference>
<dbReference type="NCBIfam" id="TIGR01923">
    <property type="entry name" value="menE"/>
    <property type="match status" value="1"/>
</dbReference>
<dbReference type="PANTHER" id="PTHR43201">
    <property type="entry name" value="ACYL-COA SYNTHETASE"/>
    <property type="match status" value="1"/>
</dbReference>
<dbReference type="SUPFAM" id="SSF56801">
    <property type="entry name" value="Acetyl-CoA synthetase-like"/>
    <property type="match status" value="1"/>
</dbReference>
<dbReference type="GO" id="GO:0009234">
    <property type="term" value="P:menaquinone biosynthetic process"/>
    <property type="evidence" value="ECO:0007669"/>
    <property type="project" value="UniProtKB-KW"/>
</dbReference>
<gene>
    <name evidence="7" type="primary">menE</name>
    <name evidence="7" type="ORF">MJ923_12915</name>
</gene>
<evidence type="ECO:0000313" key="7">
    <source>
        <dbReference type="EMBL" id="MCH4295204.1"/>
    </source>
</evidence>
<proteinExistence type="predicted"/>
<dbReference type="InterPro" id="IPR025110">
    <property type="entry name" value="AMP-bd_C"/>
</dbReference>
<evidence type="ECO:0000256" key="2">
    <source>
        <dbReference type="ARBA" id="ARBA00022598"/>
    </source>
</evidence>
<feature type="domain" description="AMP-dependent synthetase/ligase" evidence="5">
    <location>
        <begin position="10"/>
        <end position="328"/>
    </location>
</feature>
<dbReference type="EC" id="6.2.1.26" evidence="7"/>
<dbReference type="GO" id="GO:0031956">
    <property type="term" value="F:medium-chain fatty acid-CoA ligase activity"/>
    <property type="evidence" value="ECO:0007669"/>
    <property type="project" value="TreeGrafter"/>
</dbReference>
<keyword evidence="3" id="KW-0547">Nucleotide-binding</keyword>
<comment type="caution">
    <text evidence="7">The sequence shown here is derived from an EMBL/GenBank/DDBJ whole genome shotgun (WGS) entry which is preliminary data.</text>
</comment>
<dbReference type="InterPro" id="IPR010192">
    <property type="entry name" value="MenE"/>
</dbReference>
<dbReference type="CDD" id="cd17630">
    <property type="entry name" value="OSB_MenE-like"/>
    <property type="match status" value="1"/>
</dbReference>
<keyword evidence="2 7" id="KW-0436">Ligase</keyword>
<reference evidence="7 8" key="1">
    <citation type="submission" date="2022-02" db="EMBL/GenBank/DDBJ databases">
        <title>The genome sequence of Shewanella sp. 3B26.</title>
        <authorList>
            <person name="Du J."/>
        </authorList>
    </citation>
    <scope>NUCLEOTIDE SEQUENCE [LARGE SCALE GENOMIC DNA]</scope>
    <source>
        <strain evidence="7 8">3B26</strain>
    </source>
</reference>
<evidence type="ECO:0000256" key="3">
    <source>
        <dbReference type="ARBA" id="ARBA00022741"/>
    </source>
</evidence>
<name>A0AAJ1EYL6_9GAMM</name>
<dbReference type="PANTHER" id="PTHR43201:SF32">
    <property type="entry name" value="2-SUCCINYLBENZOATE--COA LIGASE, CHLOROPLASTIC_PEROXISOMAL"/>
    <property type="match status" value="1"/>
</dbReference>
<protein>
    <submittedName>
        <fullName evidence="7">O-succinylbenzoate--CoA ligase</fullName>
        <ecNumber evidence="7">6.2.1.26</ecNumber>
    </submittedName>
</protein>
<dbReference type="EMBL" id="JAKUDL010000004">
    <property type="protein sequence ID" value="MCH4295204.1"/>
    <property type="molecule type" value="Genomic_DNA"/>
</dbReference>
<evidence type="ECO:0000256" key="4">
    <source>
        <dbReference type="ARBA" id="ARBA00022840"/>
    </source>
</evidence>
<dbReference type="Gene3D" id="3.40.50.12780">
    <property type="entry name" value="N-terminal domain of ligase-like"/>
    <property type="match status" value="1"/>
</dbReference>
<dbReference type="InterPro" id="IPR042099">
    <property type="entry name" value="ANL_N_sf"/>
</dbReference>
<feature type="domain" description="AMP-binding enzyme C-terminal" evidence="6">
    <location>
        <begin position="378"/>
        <end position="444"/>
    </location>
</feature>
<dbReference type="PROSITE" id="PS00455">
    <property type="entry name" value="AMP_BINDING"/>
    <property type="match status" value="1"/>
</dbReference>
<evidence type="ECO:0000259" key="6">
    <source>
        <dbReference type="Pfam" id="PF13193"/>
    </source>
</evidence>